<evidence type="ECO:0000256" key="6">
    <source>
        <dbReference type="ARBA" id="ARBA00022605"/>
    </source>
</evidence>
<comment type="pathway">
    <text evidence="2">Amino-acid biosynthesis; L-cysteine biosynthesis; L-cysteine from L-serine: step 2/2.</text>
</comment>
<name>A0A1Z4GP66_9CYAN</name>
<gene>
    <name evidence="15" type="ORF">NIES21_51390</name>
</gene>
<evidence type="ECO:0000256" key="5">
    <source>
        <dbReference type="ARBA" id="ARBA00019371"/>
    </source>
</evidence>
<evidence type="ECO:0000256" key="7">
    <source>
        <dbReference type="ARBA" id="ARBA00022679"/>
    </source>
</evidence>
<comment type="similarity">
    <text evidence="3 13">Belongs to the cysteine synthase/cystathionine beta-synthase family.</text>
</comment>
<feature type="binding site" evidence="11">
    <location>
        <position position="77"/>
    </location>
    <ligand>
        <name>pyridoxal 5'-phosphate</name>
        <dbReference type="ChEBI" id="CHEBI:597326"/>
    </ligand>
</feature>
<dbReference type="PROSITE" id="PS00901">
    <property type="entry name" value="CYS_SYNTHASE"/>
    <property type="match status" value="1"/>
</dbReference>
<dbReference type="Pfam" id="PF00291">
    <property type="entry name" value="PALP"/>
    <property type="match status" value="1"/>
</dbReference>
<dbReference type="Proteomes" id="UP000218287">
    <property type="component" value="Chromosome"/>
</dbReference>
<accession>A0A1Z4GP66</accession>
<feature type="domain" description="Tryptophan synthase beta chain-like PALP" evidence="14">
    <location>
        <begin position="7"/>
        <end position="293"/>
    </location>
</feature>
<dbReference type="InterPro" id="IPR036052">
    <property type="entry name" value="TrpB-like_PALP_sf"/>
</dbReference>
<dbReference type="InterPro" id="IPR005856">
    <property type="entry name" value="Cys_synth"/>
</dbReference>
<dbReference type="FunFam" id="3.40.50.1100:FF:000130">
    <property type="entry name" value="Cysteine synthase"/>
    <property type="match status" value="1"/>
</dbReference>
<dbReference type="InterPro" id="IPR001926">
    <property type="entry name" value="TrpB-like_PALP"/>
</dbReference>
<evidence type="ECO:0000313" key="16">
    <source>
        <dbReference type="Proteomes" id="UP000218287"/>
    </source>
</evidence>
<feature type="modified residue" description="N6-(pyridoxal phosphate)lysine" evidence="12">
    <location>
        <position position="46"/>
    </location>
</feature>
<comment type="catalytic activity">
    <reaction evidence="10 13">
        <text>O-acetyl-L-serine + hydrogen sulfide = L-cysteine + acetate</text>
        <dbReference type="Rhea" id="RHEA:14829"/>
        <dbReference type="ChEBI" id="CHEBI:29919"/>
        <dbReference type="ChEBI" id="CHEBI:30089"/>
        <dbReference type="ChEBI" id="CHEBI:35235"/>
        <dbReference type="ChEBI" id="CHEBI:58340"/>
        <dbReference type="EC" id="2.5.1.47"/>
    </reaction>
</comment>
<dbReference type="InterPro" id="IPR005859">
    <property type="entry name" value="CysK"/>
</dbReference>
<proteinExistence type="inferred from homology"/>
<feature type="binding site" evidence="11">
    <location>
        <begin position="181"/>
        <end position="185"/>
    </location>
    <ligand>
        <name>pyridoxal 5'-phosphate</name>
        <dbReference type="ChEBI" id="CHEBI:597326"/>
    </ligand>
</feature>
<keyword evidence="9 13" id="KW-0198">Cysteine biosynthesis</keyword>
<evidence type="ECO:0000256" key="2">
    <source>
        <dbReference type="ARBA" id="ARBA00004962"/>
    </source>
</evidence>
<keyword evidence="8 11" id="KW-0663">Pyridoxal phosphate</keyword>
<keyword evidence="16" id="KW-1185">Reference proteome</keyword>
<comment type="cofactor">
    <cofactor evidence="1 11 13">
        <name>pyridoxal 5'-phosphate</name>
        <dbReference type="ChEBI" id="CHEBI:597326"/>
    </cofactor>
</comment>
<evidence type="ECO:0000256" key="10">
    <source>
        <dbReference type="ARBA" id="ARBA00047931"/>
    </source>
</evidence>
<evidence type="ECO:0000256" key="8">
    <source>
        <dbReference type="ARBA" id="ARBA00022898"/>
    </source>
</evidence>
<sequence length="320" mass="34032">MRIARNITEIIGRTPLVQLNRIPQADGCVAQILVKLESMNPSASVKDRIGISMINAAEAEGLIAPGKTVLVEPTSGNTGIALAMVAAAKGYRLILTMPDTMSGERRAMLRAYGAELELTPGIEGMGGAIRRAQEIVNTTPYSYMLQQFRNPANAKIHRETTAEEIWEDTDGQVDMIVAGVGTGGTITGVAEVLKARKPSFQAIAVEPANSPILSGGQPGAHKIQGIGAGFIPQVLKIKFIDEVITVSDEDAIEYGRRLAREEGLLSGISSGAALCAAIKVAQRPENAGRLIVMIQPSFGERYLSTPLFQDLEAKIPTSVS</sequence>
<dbReference type="CDD" id="cd01561">
    <property type="entry name" value="CBS_like"/>
    <property type="match status" value="1"/>
</dbReference>
<dbReference type="NCBIfam" id="TIGR01139">
    <property type="entry name" value="cysK"/>
    <property type="match status" value="1"/>
</dbReference>
<keyword evidence="6 13" id="KW-0028">Amino-acid biosynthesis</keyword>
<evidence type="ECO:0000256" key="3">
    <source>
        <dbReference type="ARBA" id="ARBA00007103"/>
    </source>
</evidence>
<reference evidence="15 16" key="1">
    <citation type="submission" date="2017-06" db="EMBL/GenBank/DDBJ databases">
        <title>Genome sequencing of cyanobaciteial culture collection at National Institute for Environmental Studies (NIES).</title>
        <authorList>
            <person name="Hirose Y."/>
            <person name="Shimura Y."/>
            <person name="Fujisawa T."/>
            <person name="Nakamura Y."/>
            <person name="Kawachi M."/>
        </authorList>
    </citation>
    <scope>NUCLEOTIDE SEQUENCE [LARGE SCALE GENOMIC DNA]</scope>
    <source>
        <strain evidence="15 16">NIES-21</strain>
    </source>
</reference>
<dbReference type="NCBIfam" id="TIGR01136">
    <property type="entry name" value="cysKM"/>
    <property type="match status" value="1"/>
</dbReference>
<dbReference type="PANTHER" id="PTHR10314">
    <property type="entry name" value="CYSTATHIONINE BETA-SYNTHASE"/>
    <property type="match status" value="1"/>
</dbReference>
<dbReference type="InterPro" id="IPR001216">
    <property type="entry name" value="P-phosphate_BS"/>
</dbReference>
<dbReference type="EC" id="2.5.1.47" evidence="4 13"/>
<dbReference type="EMBL" id="AP018174">
    <property type="protein sequence ID" value="BAY19279.1"/>
    <property type="molecule type" value="Genomic_DNA"/>
</dbReference>
<dbReference type="GO" id="GO:0006535">
    <property type="term" value="P:cysteine biosynthetic process from serine"/>
    <property type="evidence" value="ECO:0007669"/>
    <property type="project" value="UniProtKB-UniRule"/>
</dbReference>
<evidence type="ECO:0000256" key="9">
    <source>
        <dbReference type="ARBA" id="ARBA00023192"/>
    </source>
</evidence>
<evidence type="ECO:0000256" key="13">
    <source>
        <dbReference type="RuleBase" id="RU003985"/>
    </source>
</evidence>
<dbReference type="Gene3D" id="3.40.50.1100">
    <property type="match status" value="2"/>
</dbReference>
<evidence type="ECO:0000256" key="4">
    <source>
        <dbReference type="ARBA" id="ARBA00012681"/>
    </source>
</evidence>
<dbReference type="GO" id="GO:0005737">
    <property type="term" value="C:cytoplasm"/>
    <property type="evidence" value="ECO:0007669"/>
    <property type="project" value="UniProtKB-ARBA"/>
</dbReference>
<protein>
    <recommendedName>
        <fullName evidence="5 13">Cysteine synthase</fullName>
        <ecNumber evidence="4 13">2.5.1.47</ecNumber>
    </recommendedName>
</protein>
<feature type="binding site" evidence="11">
    <location>
        <position position="269"/>
    </location>
    <ligand>
        <name>pyridoxal 5'-phosphate</name>
        <dbReference type="ChEBI" id="CHEBI:597326"/>
    </ligand>
</feature>
<dbReference type="OrthoDB" id="9808024at2"/>
<dbReference type="InterPro" id="IPR050214">
    <property type="entry name" value="Cys_Synth/Cystath_Beta-Synth"/>
</dbReference>
<keyword evidence="7 13" id="KW-0808">Transferase</keyword>
<dbReference type="SUPFAM" id="SSF53686">
    <property type="entry name" value="Tryptophan synthase beta subunit-like PLP-dependent enzymes"/>
    <property type="match status" value="1"/>
</dbReference>
<dbReference type="FunFam" id="3.40.50.1100:FF:000067">
    <property type="entry name" value="Cysteine synthase"/>
    <property type="match status" value="1"/>
</dbReference>
<evidence type="ECO:0000256" key="1">
    <source>
        <dbReference type="ARBA" id="ARBA00001933"/>
    </source>
</evidence>
<evidence type="ECO:0000256" key="11">
    <source>
        <dbReference type="PIRSR" id="PIRSR605856-50"/>
    </source>
</evidence>
<evidence type="ECO:0000313" key="15">
    <source>
        <dbReference type="EMBL" id="BAY19279.1"/>
    </source>
</evidence>
<evidence type="ECO:0000259" key="14">
    <source>
        <dbReference type="Pfam" id="PF00291"/>
    </source>
</evidence>
<dbReference type="GO" id="GO:0004124">
    <property type="term" value="F:cysteine synthase activity"/>
    <property type="evidence" value="ECO:0007669"/>
    <property type="project" value="UniProtKB-UniRule"/>
</dbReference>
<organism evidence="15 16">
    <name type="scientific">Anabaenopsis circularis NIES-21</name>
    <dbReference type="NCBI Taxonomy" id="1085406"/>
    <lineage>
        <taxon>Bacteria</taxon>
        <taxon>Bacillati</taxon>
        <taxon>Cyanobacteriota</taxon>
        <taxon>Cyanophyceae</taxon>
        <taxon>Nostocales</taxon>
        <taxon>Nodulariaceae</taxon>
        <taxon>Anabaenopsis</taxon>
    </lineage>
</organism>
<dbReference type="AlphaFoldDB" id="A0A1Z4GP66"/>
<evidence type="ECO:0000256" key="12">
    <source>
        <dbReference type="PIRSR" id="PIRSR605856-51"/>
    </source>
</evidence>